<dbReference type="OrthoDB" id="738440at2"/>
<feature type="chain" id="PRO_5026353731" evidence="1">
    <location>
        <begin position="22"/>
        <end position="418"/>
    </location>
</feature>
<dbReference type="InterPro" id="IPR025401">
    <property type="entry name" value="DUF4374"/>
</dbReference>
<organism evidence="2 3">
    <name type="scientific">Myroides albus</name>
    <dbReference type="NCBI Taxonomy" id="2562892"/>
    <lineage>
        <taxon>Bacteria</taxon>
        <taxon>Pseudomonadati</taxon>
        <taxon>Bacteroidota</taxon>
        <taxon>Flavobacteriia</taxon>
        <taxon>Flavobacteriales</taxon>
        <taxon>Flavobacteriaceae</taxon>
        <taxon>Myroides</taxon>
    </lineage>
</organism>
<comment type="caution">
    <text evidence="2">The sequence shown here is derived from an EMBL/GenBank/DDBJ whole genome shotgun (WGS) entry which is preliminary data.</text>
</comment>
<gene>
    <name evidence="2" type="ORF">GJV76_05865</name>
</gene>
<evidence type="ECO:0000256" key="1">
    <source>
        <dbReference type="SAM" id="SignalP"/>
    </source>
</evidence>
<dbReference type="AlphaFoldDB" id="A0A6I3LIP7"/>
<dbReference type="Pfam" id="PF14298">
    <property type="entry name" value="DUF4374"/>
    <property type="match status" value="2"/>
</dbReference>
<dbReference type="RefSeq" id="WP_155091711.1">
    <property type="nucleotide sequence ID" value="NZ_CP102754.1"/>
</dbReference>
<keyword evidence="1" id="KW-0732">Signal</keyword>
<name>A0A6I3LIP7_9FLAO</name>
<sequence length="418" mass="45524">MSRIIKSLLVLSLTTGFIACSSDDNSSSDGDNNTGGNETENVERYVIAASSLEHEGVADYLLTVEDIESGSVNLSNNGIEQDGAYRYYLTTKNKFYSLLYGQGNPGAVTVYTLNNKGKLVKGNDFVTETVQVYGAMNNDFVMWKVPRSGVEIAPWYIVNTDSDHIVSQGIINTVELANNGERAHFSGLTQIGNKLLAPYFSMRGISGDVWGTSFANTAWVAVYDYPSMNLDKVITSDKSSYIGAYFKNGLFQDEKGDGYAFSSANVLGGKGELISTNPSGILKIDGKTLEFDDKYFWDIEKATSGYFVSGLVYAGKGKFIARLENDKLNNSSNVIKYASLDVYTKTYKWIEGLPETIKDLGFSDKSNLSLMDGKTVYVGVTTDQGSFVYKMDAETATATKGIKLEGGTITAISKLSSK</sequence>
<reference evidence="2 3" key="1">
    <citation type="submission" date="2019-11" db="EMBL/GenBank/DDBJ databases">
        <title>Genome of Strain BIT-d1.</title>
        <authorList>
            <person name="Yang Y."/>
        </authorList>
    </citation>
    <scope>NUCLEOTIDE SEQUENCE [LARGE SCALE GENOMIC DNA]</scope>
    <source>
        <strain evidence="2 3">BIT-d1</strain>
    </source>
</reference>
<feature type="signal peptide" evidence="1">
    <location>
        <begin position="1"/>
        <end position="21"/>
    </location>
</feature>
<proteinExistence type="predicted"/>
<keyword evidence="3" id="KW-1185">Reference proteome</keyword>
<protein>
    <submittedName>
        <fullName evidence="2">DUF4374 domain-containing protein</fullName>
    </submittedName>
</protein>
<dbReference type="EMBL" id="WMJX01000009">
    <property type="protein sequence ID" value="MTG97667.1"/>
    <property type="molecule type" value="Genomic_DNA"/>
</dbReference>
<accession>A0A6I3LIP7</accession>
<evidence type="ECO:0000313" key="2">
    <source>
        <dbReference type="EMBL" id="MTG97667.1"/>
    </source>
</evidence>
<dbReference type="Proteomes" id="UP000438760">
    <property type="component" value="Unassembled WGS sequence"/>
</dbReference>
<dbReference type="PROSITE" id="PS51257">
    <property type="entry name" value="PROKAR_LIPOPROTEIN"/>
    <property type="match status" value="1"/>
</dbReference>
<evidence type="ECO:0000313" key="3">
    <source>
        <dbReference type="Proteomes" id="UP000438760"/>
    </source>
</evidence>